<protein>
    <submittedName>
        <fullName evidence="1">Minor tail protein</fullName>
    </submittedName>
</protein>
<evidence type="ECO:0000313" key="1">
    <source>
        <dbReference type="EMBL" id="QHB37334.1"/>
    </source>
</evidence>
<dbReference type="RefSeq" id="YP_009949491.1">
    <property type="nucleotide sequence ID" value="NC_051581.1"/>
</dbReference>
<sequence>MTVVTDNQIVSLHTASGVQWLDFTPENYTSCSWGRKQRDASSCDLVLPPGDDAVALYERIAQWRDWLSVYDGDVGTLLWSGPIQQTRRGRRGLSINAKDHGAYLLRTRNPITRRWDGADPSAVAGRLWEAMVEAQGLTSRVIINPDPEGDRYDFQVLTDEQMLDQTIRDLVNLGLKWTVVSNTAIIGPLGLEPIATLSEDDFQGDGLEFIRDGSQTFNDVLVRGPDNLARATVDYYGQNLQTIANVDSMFGVSNVSKAAQQYVGHTGKVRTRLELAAGTELSPDAPVSIEELMPATRFVIEGDGVRQLFELTAVDVDRSSRGASVKVTMESVEEDIELLDTKDQPVMTLGGQTL</sequence>
<dbReference type="GeneID" id="60320896"/>
<dbReference type="KEGG" id="vg:60320896"/>
<proteinExistence type="predicted"/>
<evidence type="ECO:0000313" key="2">
    <source>
        <dbReference type="Proteomes" id="UP000463946"/>
    </source>
</evidence>
<reference evidence="1 2" key="1">
    <citation type="submission" date="2019-12" db="EMBL/GenBank/DDBJ databases">
        <authorList>
            <person name="Lauer M.J."/>
            <person name="Curtus N.L."/>
            <person name="Garlena R.A."/>
            <person name="Russell D.A."/>
            <person name="Pope W.H."/>
            <person name="Jacobs-Sera D."/>
            <person name="Hatfull G.F."/>
        </authorList>
    </citation>
    <scope>NUCLEOTIDE SEQUENCE [LARGE SCALE GENOMIC DNA]</scope>
</reference>
<gene>
    <name evidence="1" type="primary">32</name>
    <name evidence="1" type="ORF">PBI_BIRDSNEST_32</name>
</gene>
<dbReference type="EMBL" id="MN813686">
    <property type="protein sequence ID" value="QHB37334.1"/>
    <property type="molecule type" value="Genomic_DNA"/>
</dbReference>
<accession>A0A6B9LHM9</accession>
<keyword evidence="2" id="KW-1185">Reference proteome</keyword>
<organism evidence="1 2">
    <name type="scientific">Mycobacterium phage BirdsNest</name>
    <dbReference type="NCBI Taxonomy" id="2686231"/>
    <lineage>
        <taxon>Viruses</taxon>
        <taxon>Duplodnaviria</taxon>
        <taxon>Heunggongvirae</taxon>
        <taxon>Uroviricota</taxon>
        <taxon>Caudoviricetes</taxon>
        <taxon>Bclasvirinae</taxon>
        <taxon>Birdsnestvirus</taxon>
        <taxon>Birdsnestvirus birdsnest</taxon>
    </lineage>
</organism>
<dbReference type="Proteomes" id="UP000463946">
    <property type="component" value="Segment"/>
</dbReference>
<name>A0A6B9LHM9_9CAUD</name>